<dbReference type="AlphaFoldDB" id="A0A1H6EYQ7"/>
<sequence>MSVMVSLPRRVEHVDTDAAGVMHFTRYASLIETALLENLEALGVGTRLMDEHKVQPAVSELRMRYSAAARFSDELLVRVGVEHVGGASYRISGFVYRREDGAETLLASGLLVMCLVRVADGAPAALPATLRTTLARCMGEADG</sequence>
<gene>
    <name evidence="2" type="ORF">SAMN05444920_13134</name>
</gene>
<evidence type="ECO:0000313" key="3">
    <source>
        <dbReference type="Proteomes" id="UP000236732"/>
    </source>
</evidence>
<keyword evidence="1 2" id="KW-0378">Hydrolase</keyword>
<dbReference type="PANTHER" id="PTHR31793:SF37">
    <property type="entry name" value="ACYL-COA THIOESTER HYDROLASE YBGC"/>
    <property type="match status" value="1"/>
</dbReference>
<name>A0A1H6EYQ7_9ACTN</name>
<organism evidence="2 3">
    <name type="scientific">Nonomuraea solani</name>
    <dbReference type="NCBI Taxonomy" id="1144553"/>
    <lineage>
        <taxon>Bacteria</taxon>
        <taxon>Bacillati</taxon>
        <taxon>Actinomycetota</taxon>
        <taxon>Actinomycetes</taxon>
        <taxon>Streptosporangiales</taxon>
        <taxon>Streptosporangiaceae</taxon>
        <taxon>Nonomuraea</taxon>
    </lineage>
</organism>
<accession>A0A1H6EYQ7</accession>
<evidence type="ECO:0000256" key="1">
    <source>
        <dbReference type="ARBA" id="ARBA00022801"/>
    </source>
</evidence>
<keyword evidence="3" id="KW-1185">Reference proteome</keyword>
<dbReference type="PANTHER" id="PTHR31793">
    <property type="entry name" value="4-HYDROXYBENZOYL-COA THIOESTERASE FAMILY MEMBER"/>
    <property type="match status" value="1"/>
</dbReference>
<dbReference type="InterPro" id="IPR029069">
    <property type="entry name" value="HotDog_dom_sf"/>
</dbReference>
<evidence type="ECO:0000313" key="2">
    <source>
        <dbReference type="EMBL" id="SEH02922.1"/>
    </source>
</evidence>
<dbReference type="GO" id="GO:0047617">
    <property type="term" value="F:fatty acyl-CoA hydrolase activity"/>
    <property type="evidence" value="ECO:0007669"/>
    <property type="project" value="TreeGrafter"/>
</dbReference>
<dbReference type="CDD" id="cd00586">
    <property type="entry name" value="4HBT"/>
    <property type="match status" value="1"/>
</dbReference>
<dbReference type="EMBL" id="FNVT01000031">
    <property type="protein sequence ID" value="SEH02922.1"/>
    <property type="molecule type" value="Genomic_DNA"/>
</dbReference>
<dbReference type="SUPFAM" id="SSF54637">
    <property type="entry name" value="Thioesterase/thiol ester dehydrase-isomerase"/>
    <property type="match status" value="1"/>
</dbReference>
<dbReference type="Gene3D" id="3.10.129.10">
    <property type="entry name" value="Hotdog Thioesterase"/>
    <property type="match status" value="1"/>
</dbReference>
<dbReference type="Pfam" id="PF13279">
    <property type="entry name" value="4HBT_2"/>
    <property type="match status" value="1"/>
</dbReference>
<protein>
    <submittedName>
        <fullName evidence="2">Acyl-CoA thioester hydrolase</fullName>
    </submittedName>
</protein>
<reference evidence="2 3" key="1">
    <citation type="submission" date="2016-10" db="EMBL/GenBank/DDBJ databases">
        <authorList>
            <person name="de Groot N.N."/>
        </authorList>
    </citation>
    <scope>NUCLEOTIDE SEQUENCE [LARGE SCALE GENOMIC DNA]</scope>
    <source>
        <strain evidence="2 3">CGMCC 4.7037</strain>
    </source>
</reference>
<proteinExistence type="predicted"/>
<dbReference type="InterPro" id="IPR050563">
    <property type="entry name" value="4-hydroxybenzoyl-CoA_TE"/>
</dbReference>
<dbReference type="Proteomes" id="UP000236732">
    <property type="component" value="Unassembled WGS sequence"/>
</dbReference>